<accession>A0AAF0R7W0</accession>
<proteinExistence type="predicted"/>
<reference evidence="1" key="1">
    <citation type="submission" date="2023-08" db="EMBL/GenBank/DDBJ databases">
        <title>A de novo genome assembly of Solanum verrucosum Schlechtendal, a Mexican diploid species geographically isolated from the other diploid A-genome species in potato relatives.</title>
        <authorList>
            <person name="Hosaka K."/>
        </authorList>
    </citation>
    <scope>NUCLEOTIDE SEQUENCE</scope>
    <source>
        <tissue evidence="1">Young leaves</tissue>
    </source>
</reference>
<sequence length="178" mass="20354">MQDKNVKAYSSRQLKVYERNYPTHDLELATGLNLRQRRWMELHKDYDVTIQYHPGKANVVADALSRKAVSMGSIACLTVSKRPLAKEIQTYSLSSWSWGSQKDVGLLSSIEVRATFIDEMNAKQFEDENLEELRKKNVIGKAQETTLDIEGVLSFKGRIYVSRVDDLIQKLLAEYHGS</sequence>
<dbReference type="EMBL" id="CP133617">
    <property type="protein sequence ID" value="WMV33356.1"/>
    <property type="molecule type" value="Genomic_DNA"/>
</dbReference>
<dbReference type="PANTHER" id="PTHR34072:SF52">
    <property type="entry name" value="RIBONUCLEASE H"/>
    <property type="match status" value="1"/>
</dbReference>
<evidence type="ECO:0000313" key="1">
    <source>
        <dbReference type="EMBL" id="WMV33356.1"/>
    </source>
</evidence>
<dbReference type="PANTHER" id="PTHR34072">
    <property type="entry name" value="ENZYMATIC POLYPROTEIN-RELATED"/>
    <property type="match status" value="1"/>
</dbReference>
<name>A0AAF0R7W0_SOLVR</name>
<protein>
    <submittedName>
        <fullName evidence="1">Uncharacterized protein</fullName>
    </submittedName>
</protein>
<gene>
    <name evidence="1" type="ORF">MTR67_026741</name>
</gene>
<dbReference type="AlphaFoldDB" id="A0AAF0R7W0"/>
<organism evidence="1 2">
    <name type="scientific">Solanum verrucosum</name>
    <dbReference type="NCBI Taxonomy" id="315347"/>
    <lineage>
        <taxon>Eukaryota</taxon>
        <taxon>Viridiplantae</taxon>
        <taxon>Streptophyta</taxon>
        <taxon>Embryophyta</taxon>
        <taxon>Tracheophyta</taxon>
        <taxon>Spermatophyta</taxon>
        <taxon>Magnoliopsida</taxon>
        <taxon>eudicotyledons</taxon>
        <taxon>Gunneridae</taxon>
        <taxon>Pentapetalae</taxon>
        <taxon>asterids</taxon>
        <taxon>lamiids</taxon>
        <taxon>Solanales</taxon>
        <taxon>Solanaceae</taxon>
        <taxon>Solanoideae</taxon>
        <taxon>Solaneae</taxon>
        <taxon>Solanum</taxon>
    </lineage>
</organism>
<evidence type="ECO:0000313" key="2">
    <source>
        <dbReference type="Proteomes" id="UP001234989"/>
    </source>
</evidence>
<keyword evidence="2" id="KW-1185">Reference proteome</keyword>
<dbReference type="Proteomes" id="UP001234989">
    <property type="component" value="Chromosome 6"/>
</dbReference>